<reference evidence="1" key="1">
    <citation type="submission" date="2013-11" db="EMBL/GenBank/DDBJ databases">
        <title>Genome sequence of the fusiform rust pathogen reveals effectors for host alternation and coevolution with pine.</title>
        <authorList>
            <consortium name="DOE Joint Genome Institute"/>
            <person name="Smith K."/>
            <person name="Pendleton A."/>
            <person name="Kubisiak T."/>
            <person name="Anderson C."/>
            <person name="Salamov A."/>
            <person name="Aerts A."/>
            <person name="Riley R."/>
            <person name="Clum A."/>
            <person name="Lindquist E."/>
            <person name="Ence D."/>
            <person name="Campbell M."/>
            <person name="Kronenberg Z."/>
            <person name="Feau N."/>
            <person name="Dhillon B."/>
            <person name="Hamelin R."/>
            <person name="Burleigh J."/>
            <person name="Smith J."/>
            <person name="Yandell M."/>
            <person name="Nelson C."/>
            <person name="Grigoriev I."/>
            <person name="Davis J."/>
        </authorList>
    </citation>
    <scope>NUCLEOTIDE SEQUENCE</scope>
    <source>
        <strain evidence="1">G11</strain>
    </source>
</reference>
<evidence type="ECO:0000313" key="2">
    <source>
        <dbReference type="Proteomes" id="UP000886653"/>
    </source>
</evidence>
<protein>
    <submittedName>
        <fullName evidence="1">Uncharacterized protein</fullName>
    </submittedName>
</protein>
<gene>
    <name evidence="1" type="ORF">CROQUDRAFT_102252</name>
</gene>
<dbReference type="Proteomes" id="UP000886653">
    <property type="component" value="Unassembled WGS sequence"/>
</dbReference>
<comment type="caution">
    <text evidence="1">The sequence shown here is derived from an EMBL/GenBank/DDBJ whole genome shotgun (WGS) entry which is preliminary data.</text>
</comment>
<proteinExistence type="predicted"/>
<sequence>MKDVVLLTGIPKLPPNLGEAKQGSLKAAQWHIQCTNIVCAKKVSEYEALMFEKTYCQYHKTSQQIFKDLVILPNHHYAMHIPDQIRQWGPLASVAEFAGERLIAQMDNMMMSQFSQWQRLLGNHLVVETIGNLSKEELRDP</sequence>
<accession>A0A9P6N4W0</accession>
<dbReference type="AlphaFoldDB" id="A0A9P6N4W0"/>
<evidence type="ECO:0000313" key="1">
    <source>
        <dbReference type="EMBL" id="KAG0139064.1"/>
    </source>
</evidence>
<organism evidence="1 2">
    <name type="scientific">Cronartium quercuum f. sp. fusiforme G11</name>
    <dbReference type="NCBI Taxonomy" id="708437"/>
    <lineage>
        <taxon>Eukaryota</taxon>
        <taxon>Fungi</taxon>
        <taxon>Dikarya</taxon>
        <taxon>Basidiomycota</taxon>
        <taxon>Pucciniomycotina</taxon>
        <taxon>Pucciniomycetes</taxon>
        <taxon>Pucciniales</taxon>
        <taxon>Coleosporiaceae</taxon>
        <taxon>Cronartium</taxon>
    </lineage>
</organism>
<dbReference type="OrthoDB" id="3247418at2759"/>
<keyword evidence="2" id="KW-1185">Reference proteome</keyword>
<dbReference type="EMBL" id="MU167861">
    <property type="protein sequence ID" value="KAG0139064.1"/>
    <property type="molecule type" value="Genomic_DNA"/>
</dbReference>
<name>A0A9P6N4W0_9BASI</name>